<gene>
    <name evidence="2" type="primary">X-element ORF2</name>
    <name evidence="2" type="ORF">TNCV_844601</name>
</gene>
<dbReference type="InterPro" id="IPR012337">
    <property type="entry name" value="RNaseH-like_sf"/>
</dbReference>
<dbReference type="SUPFAM" id="SSF53098">
    <property type="entry name" value="Ribonuclease H-like"/>
    <property type="match status" value="1"/>
</dbReference>
<keyword evidence="2" id="KW-0695">RNA-directed DNA polymerase</keyword>
<protein>
    <submittedName>
        <fullName evidence="2">Probable RNA-directed DNA polymerase from transposon X-element</fullName>
    </submittedName>
</protein>
<evidence type="ECO:0000313" key="3">
    <source>
        <dbReference type="Proteomes" id="UP000887159"/>
    </source>
</evidence>
<dbReference type="GO" id="GO:0003964">
    <property type="term" value="F:RNA-directed DNA polymerase activity"/>
    <property type="evidence" value="ECO:0007669"/>
    <property type="project" value="UniProtKB-KW"/>
</dbReference>
<proteinExistence type="predicted"/>
<dbReference type="EMBL" id="BMAU01021428">
    <property type="protein sequence ID" value="GFY34761.1"/>
    <property type="molecule type" value="Genomic_DNA"/>
</dbReference>
<evidence type="ECO:0000259" key="1">
    <source>
        <dbReference type="PROSITE" id="PS50878"/>
    </source>
</evidence>
<keyword evidence="2" id="KW-0548">Nucleotidyltransferase</keyword>
<sequence length="547" mass="62418">MERMITSRLDWYLETNNLLTSSQAGFRKCQSTNQQVVFLGQSIKDALDQRHSALALFVDFEAAFDKVWRLKCIQKLQTLGVCNNMLMWIRNFISQRFSAVRFGNAISSFKQSETGLPQGTVISPILFNIFIKDLPDLLASDGLTNMALFANDLAIWCSTPKRDQSKLNTILNLTLERLHLWCIENNMTVNLKKTTCQFFTLNRQLFSPQLVYNGMPVQQSDVSIYLGCALDNKLKWTKHAELVVSKARKRLSILKRLIRLPNNSFWRDYDSDGGRNFKTQKGFIQCVRENIQYKVINDVPFELLSFANPLDYATLDIRLDLVLNVRKRDLSPTALHAIALETINTRFLPEEWLHIYTDGSLLDFAQGAGIGVFSHLFSFYLHAGPLTTHFDGEALSNDNENNCLRVQNCRELLGKIKGKIVFQWVPSHCGLWGNERVDFLAKKGTGILQNFRRDLTLHSAKLEIKRIFRESFRLTASRVARDKPWSTLCKKSHGIPSSPRAATVAKFRLLTGYDCLCAHLFRFNLVTSPICVLCDTGQDMTAAHLDE</sequence>
<keyword evidence="2" id="KW-0808">Transferase</keyword>
<dbReference type="GO" id="GO:0003676">
    <property type="term" value="F:nucleic acid binding"/>
    <property type="evidence" value="ECO:0007669"/>
    <property type="project" value="InterPro"/>
</dbReference>
<dbReference type="AlphaFoldDB" id="A0A8X6WII6"/>
<name>A0A8X6WII6_TRICX</name>
<comment type="caution">
    <text evidence="2">The sequence shown here is derived from an EMBL/GenBank/DDBJ whole genome shotgun (WGS) entry which is preliminary data.</text>
</comment>
<keyword evidence="3" id="KW-1185">Reference proteome</keyword>
<organism evidence="2 3">
    <name type="scientific">Trichonephila clavipes</name>
    <name type="common">Golden silk orbweaver</name>
    <name type="synonym">Nephila clavipes</name>
    <dbReference type="NCBI Taxonomy" id="2585209"/>
    <lineage>
        <taxon>Eukaryota</taxon>
        <taxon>Metazoa</taxon>
        <taxon>Ecdysozoa</taxon>
        <taxon>Arthropoda</taxon>
        <taxon>Chelicerata</taxon>
        <taxon>Arachnida</taxon>
        <taxon>Araneae</taxon>
        <taxon>Araneomorphae</taxon>
        <taxon>Entelegynae</taxon>
        <taxon>Araneoidea</taxon>
        <taxon>Nephilidae</taxon>
        <taxon>Trichonephila</taxon>
    </lineage>
</organism>
<dbReference type="PANTHER" id="PTHR33332">
    <property type="entry name" value="REVERSE TRANSCRIPTASE DOMAIN-CONTAINING PROTEIN"/>
    <property type="match status" value="1"/>
</dbReference>
<dbReference type="InterPro" id="IPR000477">
    <property type="entry name" value="RT_dom"/>
</dbReference>
<accession>A0A8X6WII6</accession>
<feature type="domain" description="Reverse transcriptase" evidence="1">
    <location>
        <begin position="1"/>
        <end position="217"/>
    </location>
</feature>
<dbReference type="Pfam" id="PF00078">
    <property type="entry name" value="RVT_1"/>
    <property type="match status" value="1"/>
</dbReference>
<dbReference type="PROSITE" id="PS50878">
    <property type="entry name" value="RT_POL"/>
    <property type="match status" value="1"/>
</dbReference>
<reference evidence="2" key="1">
    <citation type="submission" date="2020-08" db="EMBL/GenBank/DDBJ databases">
        <title>Multicomponent nature underlies the extraordinary mechanical properties of spider dragline silk.</title>
        <authorList>
            <person name="Kono N."/>
            <person name="Nakamura H."/>
            <person name="Mori M."/>
            <person name="Yoshida Y."/>
            <person name="Ohtoshi R."/>
            <person name="Malay A.D."/>
            <person name="Moran D.A.P."/>
            <person name="Tomita M."/>
            <person name="Numata K."/>
            <person name="Arakawa K."/>
        </authorList>
    </citation>
    <scope>NUCLEOTIDE SEQUENCE</scope>
</reference>
<dbReference type="Proteomes" id="UP000887159">
    <property type="component" value="Unassembled WGS sequence"/>
</dbReference>
<evidence type="ECO:0000313" key="2">
    <source>
        <dbReference type="EMBL" id="GFY34761.1"/>
    </source>
</evidence>
<dbReference type="Gene3D" id="3.30.420.10">
    <property type="entry name" value="Ribonuclease H-like superfamily/Ribonuclease H"/>
    <property type="match status" value="1"/>
</dbReference>
<dbReference type="InterPro" id="IPR036397">
    <property type="entry name" value="RNaseH_sf"/>
</dbReference>
<dbReference type="CDD" id="cd01650">
    <property type="entry name" value="RT_nLTR_like"/>
    <property type="match status" value="1"/>
</dbReference>